<feature type="signal peptide" evidence="1">
    <location>
        <begin position="1"/>
        <end position="22"/>
    </location>
</feature>
<dbReference type="Proteomes" id="UP000742098">
    <property type="component" value="Unassembled WGS sequence"/>
</dbReference>
<gene>
    <name evidence="2" type="ORF">K8V05_09355</name>
</gene>
<sequence>MKRKLLKSIALLLFMGMSGVFCVNSVYASFWDDYEFINCPYGMVYDPVIDACRTPSLADTEKYVCVVKTRVLGMDVLVFACVPESKEPNCEASYKGTSIWCRKAKIEVNKI</sequence>
<dbReference type="EMBL" id="DYVS01000157">
    <property type="protein sequence ID" value="HJF70946.1"/>
    <property type="molecule type" value="Genomic_DNA"/>
</dbReference>
<proteinExistence type="predicted"/>
<evidence type="ECO:0000313" key="3">
    <source>
        <dbReference type="Proteomes" id="UP000742098"/>
    </source>
</evidence>
<reference evidence="2" key="1">
    <citation type="journal article" date="2021" name="PeerJ">
        <title>Extensive microbial diversity within the chicken gut microbiome revealed by metagenomics and culture.</title>
        <authorList>
            <person name="Gilroy R."/>
            <person name="Ravi A."/>
            <person name="Getino M."/>
            <person name="Pursley I."/>
            <person name="Horton D.L."/>
            <person name="Alikhan N.F."/>
            <person name="Baker D."/>
            <person name="Gharbi K."/>
            <person name="Hall N."/>
            <person name="Watson M."/>
            <person name="Adriaenssens E.M."/>
            <person name="Foster-Nyarko E."/>
            <person name="Jarju S."/>
            <person name="Secka A."/>
            <person name="Antonio M."/>
            <person name="Oren A."/>
            <person name="Chaudhuri R.R."/>
            <person name="La Ragione R."/>
            <person name="Hildebrand F."/>
            <person name="Pallen M.J."/>
        </authorList>
    </citation>
    <scope>NUCLEOTIDE SEQUENCE</scope>
    <source>
        <strain evidence="2">6966</strain>
    </source>
</reference>
<keyword evidence="1" id="KW-0732">Signal</keyword>
<evidence type="ECO:0000256" key="1">
    <source>
        <dbReference type="SAM" id="SignalP"/>
    </source>
</evidence>
<protein>
    <submittedName>
        <fullName evidence="2">Uncharacterized protein</fullName>
    </submittedName>
</protein>
<evidence type="ECO:0000313" key="2">
    <source>
        <dbReference type="EMBL" id="HJF70946.1"/>
    </source>
</evidence>
<comment type="caution">
    <text evidence="2">The sequence shown here is derived from an EMBL/GenBank/DDBJ whole genome shotgun (WGS) entry which is preliminary data.</text>
</comment>
<reference evidence="2" key="2">
    <citation type="submission" date="2021-09" db="EMBL/GenBank/DDBJ databases">
        <authorList>
            <person name="Gilroy R."/>
        </authorList>
    </citation>
    <scope>NUCLEOTIDE SEQUENCE</scope>
    <source>
        <strain evidence="2">6966</strain>
    </source>
</reference>
<dbReference type="AlphaFoldDB" id="A0A921H4Y4"/>
<name>A0A921H4Y4_9BACT</name>
<organism evidence="2 3">
    <name type="scientific">Butyricimonas virosa</name>
    <dbReference type="NCBI Taxonomy" id="544645"/>
    <lineage>
        <taxon>Bacteria</taxon>
        <taxon>Pseudomonadati</taxon>
        <taxon>Bacteroidota</taxon>
        <taxon>Bacteroidia</taxon>
        <taxon>Bacteroidales</taxon>
        <taxon>Odoribacteraceae</taxon>
        <taxon>Butyricimonas</taxon>
    </lineage>
</organism>
<accession>A0A921H4Y4</accession>
<feature type="chain" id="PRO_5037205896" evidence="1">
    <location>
        <begin position="23"/>
        <end position="111"/>
    </location>
</feature>